<evidence type="ECO:0000256" key="7">
    <source>
        <dbReference type="NCBIfam" id="TIGR00977"/>
    </source>
</evidence>
<comment type="pathway">
    <text evidence="1">Amino-acid biosynthesis; L-isoleucine biosynthesis; 2-oxobutanoate from pyruvate: step 1/3.</text>
</comment>
<evidence type="ECO:0000256" key="5">
    <source>
        <dbReference type="ARBA" id="ARBA00022679"/>
    </source>
</evidence>
<evidence type="ECO:0000259" key="9">
    <source>
        <dbReference type="PROSITE" id="PS50991"/>
    </source>
</evidence>
<dbReference type="Gene3D" id="3.30.160.270">
    <property type="match status" value="1"/>
</dbReference>
<dbReference type="PANTHER" id="PTHR43538">
    <property type="entry name" value="ALPHA-IPM SYNTHASE/HOMOCITRATE SYNTHASE"/>
    <property type="match status" value="1"/>
</dbReference>
<reference evidence="11" key="1">
    <citation type="journal article" date="2014" name="Int. J. Syst. Evol. Microbiol.">
        <title>Complete genome sequence of Corynebacterium casei LMG S-19264T (=DSM 44701T), isolated from a smear-ripened cheese.</title>
        <authorList>
            <consortium name="US DOE Joint Genome Institute (JGI-PGF)"/>
            <person name="Walter F."/>
            <person name="Albersmeier A."/>
            <person name="Kalinowski J."/>
            <person name="Ruckert C."/>
        </authorList>
    </citation>
    <scope>NUCLEOTIDE SEQUENCE</scope>
    <source>
        <strain evidence="11">JCM 31740</strain>
    </source>
</reference>
<dbReference type="InterPro" id="IPR013709">
    <property type="entry name" value="2-isopropylmalate_synth_dimer"/>
</dbReference>
<dbReference type="CDD" id="cd07941">
    <property type="entry name" value="DRE_TIM_LeuA3"/>
    <property type="match status" value="1"/>
</dbReference>
<dbReference type="InterPro" id="IPR000891">
    <property type="entry name" value="PYR_CT"/>
</dbReference>
<keyword evidence="5 8" id="KW-0808">Transferase</keyword>
<sequence length="507" mass="55173">MDTTLRDGSQGVNVSFSLKDKLKVAQLLDQLGVDYIEGGWPASNPKDFEFFKEVKGLGLSSKVAAFGSTRRKGVKPSADQSLNGILDADTEVGVIFGKSWRLHVREVLNVTDQENLEMIYDSVRYLKDHGLEVIFDAEHFYQGYLDDPSYAIAVLNTAREAGADTLVLADTNGGTPPHVIFKVTTEVREKVEGELGTHMHNDAGCAVANTLLGVAAGARHVQGTINGIGERTGNADLVQVIPTLALKMGFKVLKDGSLPKLREVSAELYDILGQQPNPFQPYVGDNAFSHKAGVHADAVMKNPKAYEHVDPSLVGNSRKVVISELSGSSNLLAYADALGLTKNKKDERLRAALERVKSMEKEGYSFDQAAASAILIMMREFGTYVPSFEVDYWKVMSDGVLSLAVVKVNGKPAVAEGNGPVNAVDKALREALRDAGLSVEDVKLVDYKVHLPGRARNTESVVRVVAQFTDGIRVWGTTGVSTNVVEASVRALIDGFDYYLQMERRKR</sequence>
<dbReference type="AlphaFoldDB" id="A0A348B4M5"/>
<reference evidence="10" key="3">
    <citation type="journal article" date="2019" name="BMC Res. Notes">
        <title>Complete genome sequence of the Sulfodiicoccus acidiphilus strain HS-1T, the first crenarchaeon that lacks polB3, isolated from an acidic hot spring in Ohwaku-dani, Hakone, Japan.</title>
        <authorList>
            <person name="Sakai H.D."/>
            <person name="Kurosawa N."/>
        </authorList>
    </citation>
    <scope>NUCLEOTIDE SEQUENCE</scope>
    <source>
        <strain evidence="10">HS-1</strain>
    </source>
</reference>
<keyword evidence="4" id="KW-0412">Isoleucine biosynthesis</keyword>
<dbReference type="PROSITE" id="PS00816">
    <property type="entry name" value="AIPM_HOMOCIT_SYNTH_2"/>
    <property type="match status" value="1"/>
</dbReference>
<name>A0A348B4M5_9CREN</name>
<dbReference type="RefSeq" id="WP_126450275.1">
    <property type="nucleotide sequence ID" value="NZ_AP018553.1"/>
</dbReference>
<dbReference type="EMBL" id="AP018553">
    <property type="protein sequence ID" value="BBD73127.1"/>
    <property type="molecule type" value="Genomic_DNA"/>
</dbReference>
<dbReference type="Gene3D" id="1.10.238.260">
    <property type="match status" value="1"/>
</dbReference>
<evidence type="ECO:0000256" key="6">
    <source>
        <dbReference type="ARBA" id="ARBA00023304"/>
    </source>
</evidence>
<dbReference type="KEGG" id="sacd:HS1genome_1516"/>
<keyword evidence="6" id="KW-0100">Branched-chain amino acid biosynthesis</keyword>
<comment type="similarity">
    <text evidence="2 8">Belongs to the alpha-IPM synthase/homocitrate synthase family.</text>
</comment>
<protein>
    <recommendedName>
        <fullName evidence="7">Citramalate synthase</fullName>
        <ecNumber evidence="7">2.3.3.21</ecNumber>
    </recommendedName>
</protein>
<dbReference type="SUPFAM" id="SSF110921">
    <property type="entry name" value="2-isopropylmalate synthase LeuA, allosteric (dimerisation) domain"/>
    <property type="match status" value="1"/>
</dbReference>
<reference evidence="11" key="4">
    <citation type="submission" date="2020-09" db="EMBL/GenBank/DDBJ databases">
        <authorList>
            <person name="Sun Q."/>
            <person name="Ohkuma M."/>
        </authorList>
    </citation>
    <scope>NUCLEOTIDE SEQUENCE</scope>
    <source>
        <strain evidence="11">JCM 31740</strain>
    </source>
</reference>
<evidence type="ECO:0000256" key="1">
    <source>
        <dbReference type="ARBA" id="ARBA00004743"/>
    </source>
</evidence>
<dbReference type="PROSITE" id="PS00815">
    <property type="entry name" value="AIPM_HOMOCIT_SYNTH_1"/>
    <property type="match status" value="1"/>
</dbReference>
<dbReference type="Gene3D" id="3.20.20.70">
    <property type="entry name" value="Aldolase class I"/>
    <property type="match status" value="1"/>
</dbReference>
<gene>
    <name evidence="11" type="ORF">GCM10007116_17310</name>
    <name evidence="10" type="ORF">HS1genome_1516</name>
</gene>
<dbReference type="EMBL" id="BMQS01000017">
    <property type="protein sequence ID" value="GGU00612.1"/>
    <property type="molecule type" value="Genomic_DNA"/>
</dbReference>
<feature type="domain" description="Pyruvate carboxyltransferase" evidence="9">
    <location>
        <begin position="1"/>
        <end position="262"/>
    </location>
</feature>
<dbReference type="Pfam" id="PF08502">
    <property type="entry name" value="LeuA_dimer"/>
    <property type="match status" value="1"/>
</dbReference>
<dbReference type="SMART" id="SM00917">
    <property type="entry name" value="LeuA_dimer"/>
    <property type="match status" value="1"/>
</dbReference>
<evidence type="ECO:0000313" key="11">
    <source>
        <dbReference type="EMBL" id="GGU00612.1"/>
    </source>
</evidence>
<dbReference type="InterPro" id="IPR002034">
    <property type="entry name" value="AIPM/Hcit_synth_CS"/>
</dbReference>
<dbReference type="InterPro" id="IPR013785">
    <property type="entry name" value="Aldolase_TIM"/>
</dbReference>
<evidence type="ECO:0000256" key="8">
    <source>
        <dbReference type="RuleBase" id="RU003523"/>
    </source>
</evidence>
<evidence type="ECO:0000256" key="2">
    <source>
        <dbReference type="ARBA" id="ARBA00006154"/>
    </source>
</evidence>
<dbReference type="GO" id="GO:0043714">
    <property type="term" value="F:(R)-citramalate synthase activity"/>
    <property type="evidence" value="ECO:0007669"/>
    <property type="project" value="UniProtKB-UniRule"/>
</dbReference>
<dbReference type="PANTHER" id="PTHR43538:SF1">
    <property type="entry name" value="(R)-CITRAMALATE SYNTHASE"/>
    <property type="match status" value="1"/>
</dbReference>
<dbReference type="Pfam" id="PF00682">
    <property type="entry name" value="HMGL-like"/>
    <property type="match status" value="1"/>
</dbReference>
<dbReference type="EC" id="2.3.3.21" evidence="7"/>
<dbReference type="SUPFAM" id="SSF51569">
    <property type="entry name" value="Aldolase"/>
    <property type="match status" value="1"/>
</dbReference>
<dbReference type="GO" id="GO:0009098">
    <property type="term" value="P:L-leucine biosynthetic process"/>
    <property type="evidence" value="ECO:0007669"/>
    <property type="project" value="InterPro"/>
</dbReference>
<dbReference type="InterPro" id="IPR036230">
    <property type="entry name" value="LeuA_allosteric_dom_sf"/>
</dbReference>
<dbReference type="GO" id="GO:0009097">
    <property type="term" value="P:isoleucine biosynthetic process"/>
    <property type="evidence" value="ECO:0007669"/>
    <property type="project" value="UniProtKB-UniRule"/>
</dbReference>
<evidence type="ECO:0000256" key="3">
    <source>
        <dbReference type="ARBA" id="ARBA00022605"/>
    </source>
</evidence>
<dbReference type="GeneID" id="38667023"/>
<proteinExistence type="inferred from homology"/>
<reference evidence="12" key="2">
    <citation type="submission" date="2018-04" db="EMBL/GenBank/DDBJ databases">
        <title>Complete genome sequence of Sulfodiicoccus acidiphilus strain HS-1.</title>
        <authorList>
            <person name="Sakai H.D."/>
            <person name="Kurosawa N."/>
        </authorList>
    </citation>
    <scope>NUCLEOTIDE SEQUENCE [LARGE SCALE GENOMIC DNA]</scope>
    <source>
        <strain evidence="12">HS-1</strain>
    </source>
</reference>
<evidence type="ECO:0000313" key="10">
    <source>
        <dbReference type="EMBL" id="BBD73127.1"/>
    </source>
</evidence>
<dbReference type="InterPro" id="IPR054691">
    <property type="entry name" value="LeuA/HCS_post-cat"/>
</dbReference>
<dbReference type="Pfam" id="PF22617">
    <property type="entry name" value="HCS_D2"/>
    <property type="match status" value="1"/>
</dbReference>
<dbReference type="UniPathway" id="UPA00047">
    <property type="reaction ID" value="UER00066"/>
</dbReference>
<dbReference type="OrthoDB" id="6555at2157"/>
<dbReference type="Proteomes" id="UP000276741">
    <property type="component" value="Chromosome"/>
</dbReference>
<accession>A0A348B4M5</accession>
<dbReference type="GO" id="GO:0003852">
    <property type="term" value="F:2-isopropylmalate synthase activity"/>
    <property type="evidence" value="ECO:0007669"/>
    <property type="project" value="InterPro"/>
</dbReference>
<keyword evidence="3" id="KW-0028">Amino-acid biosynthesis</keyword>
<dbReference type="Proteomes" id="UP000616143">
    <property type="component" value="Unassembled WGS sequence"/>
</dbReference>
<evidence type="ECO:0000256" key="4">
    <source>
        <dbReference type="ARBA" id="ARBA00022624"/>
    </source>
</evidence>
<evidence type="ECO:0000313" key="12">
    <source>
        <dbReference type="Proteomes" id="UP000276741"/>
    </source>
</evidence>
<organism evidence="10 12">
    <name type="scientific">Sulfodiicoccus acidiphilus</name>
    <dbReference type="NCBI Taxonomy" id="1670455"/>
    <lineage>
        <taxon>Archaea</taxon>
        <taxon>Thermoproteota</taxon>
        <taxon>Thermoprotei</taxon>
        <taxon>Sulfolobales</taxon>
        <taxon>Sulfolobaceae</taxon>
        <taxon>Sulfodiicoccus</taxon>
    </lineage>
</organism>
<dbReference type="NCBIfam" id="TIGR00977">
    <property type="entry name" value="citramal_synth"/>
    <property type="match status" value="1"/>
</dbReference>
<dbReference type="InterPro" id="IPR005675">
    <property type="entry name" value="Citramal_synthase"/>
</dbReference>
<dbReference type="PROSITE" id="PS50991">
    <property type="entry name" value="PYR_CT"/>
    <property type="match status" value="1"/>
</dbReference>
<keyword evidence="12" id="KW-1185">Reference proteome</keyword>